<dbReference type="AlphaFoldDB" id="A0A5A7N2P9"/>
<dbReference type="GO" id="GO:0016491">
    <property type="term" value="F:oxidoreductase activity"/>
    <property type="evidence" value="ECO:0007669"/>
    <property type="project" value="InterPro"/>
</dbReference>
<sequence length="102" mass="10796">MSLSLQVLYPQAEGTHFDHAYYNSTHMAIVAKQIGAQIESTMVIKGLAGGPGTAPPFHAIATIRFADQASMDEAMTKMGPAVADIPNFYNGTPLTMIGEIVG</sequence>
<evidence type="ECO:0000313" key="1">
    <source>
        <dbReference type="EMBL" id="GER02571.1"/>
    </source>
</evidence>
<dbReference type="SUPFAM" id="SSF54909">
    <property type="entry name" value="Dimeric alpha+beta barrel"/>
    <property type="match status" value="1"/>
</dbReference>
<reference evidence="1 2" key="1">
    <citation type="submission" date="2019-09" db="EMBL/GenBank/DDBJ databases">
        <title>NBRP : Genome information of microbial organism related human and environment.</title>
        <authorList>
            <person name="Hattori M."/>
            <person name="Oshima K."/>
            <person name="Inaba H."/>
            <person name="Suda W."/>
            <person name="Sakamoto M."/>
            <person name="Iino T."/>
            <person name="Kitahara M."/>
            <person name="Oshida Y."/>
            <person name="Iida T."/>
            <person name="Kudo T."/>
            <person name="Itoh T."/>
            <person name="Ohkuma M."/>
        </authorList>
    </citation>
    <scope>NUCLEOTIDE SEQUENCE [LARGE SCALE GENOMIC DNA]</scope>
    <source>
        <strain evidence="1 2">Q-1</strain>
    </source>
</reference>
<protein>
    <recommendedName>
        <fullName evidence="3">Ethyl tert-butyl ether degradation protein EthD</fullName>
    </recommendedName>
</protein>
<dbReference type="PANTHER" id="PTHR40260:SF2">
    <property type="entry name" value="BLR8190 PROTEIN"/>
    <property type="match status" value="1"/>
</dbReference>
<keyword evidence="2" id="KW-1185">Reference proteome</keyword>
<dbReference type="Proteomes" id="UP000324996">
    <property type="component" value="Unassembled WGS sequence"/>
</dbReference>
<dbReference type="PANTHER" id="PTHR40260">
    <property type="entry name" value="BLR8190 PROTEIN"/>
    <property type="match status" value="1"/>
</dbReference>
<name>A0A5A7N2P9_9PROT</name>
<evidence type="ECO:0000313" key="2">
    <source>
        <dbReference type="Proteomes" id="UP000324996"/>
    </source>
</evidence>
<dbReference type="Gene3D" id="3.30.70.100">
    <property type="match status" value="1"/>
</dbReference>
<dbReference type="EMBL" id="BKCN01000001">
    <property type="protein sequence ID" value="GER02571.1"/>
    <property type="molecule type" value="Genomic_DNA"/>
</dbReference>
<accession>A0A5A7N2P9</accession>
<dbReference type="RefSeq" id="WP_042088121.1">
    <property type="nucleotide sequence ID" value="NZ_BKCN01000001.1"/>
</dbReference>
<gene>
    <name evidence="1" type="ORF">JCM17846_02530</name>
</gene>
<proteinExistence type="predicted"/>
<comment type="caution">
    <text evidence="1">The sequence shown here is derived from an EMBL/GenBank/DDBJ whole genome shotgun (WGS) entry which is preliminary data.</text>
</comment>
<dbReference type="InterPro" id="IPR009799">
    <property type="entry name" value="EthD_dom"/>
</dbReference>
<dbReference type="NCBIfam" id="TIGR02118">
    <property type="entry name" value="EthD family reductase"/>
    <property type="match status" value="1"/>
</dbReference>
<organism evidence="1 2">
    <name type="scientific">Iodidimonas nitroreducens</name>
    <dbReference type="NCBI Taxonomy" id="1236968"/>
    <lineage>
        <taxon>Bacteria</taxon>
        <taxon>Pseudomonadati</taxon>
        <taxon>Pseudomonadota</taxon>
        <taxon>Alphaproteobacteria</taxon>
        <taxon>Iodidimonadales</taxon>
        <taxon>Iodidimonadaceae</taxon>
        <taxon>Iodidimonas</taxon>
    </lineage>
</organism>
<dbReference type="InterPro" id="IPR011008">
    <property type="entry name" value="Dimeric_a/b-barrel"/>
</dbReference>
<evidence type="ECO:0008006" key="3">
    <source>
        <dbReference type="Google" id="ProtNLM"/>
    </source>
</evidence>